<feature type="region of interest" description="Disordered" evidence="1">
    <location>
        <begin position="344"/>
        <end position="372"/>
    </location>
</feature>
<dbReference type="STRING" id="104259.A0A0F7TRP6"/>
<organism evidence="2 3">
    <name type="scientific">Penicillium brasilianum</name>
    <dbReference type="NCBI Taxonomy" id="104259"/>
    <lineage>
        <taxon>Eukaryota</taxon>
        <taxon>Fungi</taxon>
        <taxon>Dikarya</taxon>
        <taxon>Ascomycota</taxon>
        <taxon>Pezizomycotina</taxon>
        <taxon>Eurotiomycetes</taxon>
        <taxon>Eurotiomycetidae</taxon>
        <taxon>Eurotiales</taxon>
        <taxon>Aspergillaceae</taxon>
        <taxon>Penicillium</taxon>
    </lineage>
</organism>
<evidence type="ECO:0008006" key="4">
    <source>
        <dbReference type="Google" id="ProtNLM"/>
    </source>
</evidence>
<accession>A0A0F7TRP6</accession>
<sequence length="372" mass="41403">MAATSAGQSTSAITREQFEEVINRAVNNHNRLYNNSFALSIRWEQDTDTSRDTEHFQSILSTLNLNQAEVEILAAQDRTPGWTLISKLCSIFQRAVDTPGKSIVVLHYTGHGELRQEQLFAVEGLTRRSLNLQRIVDSLVEGDIYDFDIADTDVVLILDCCYSHIAARALNPTTRVVEILAASDNRTPEDHTLEALAPPRNTLTGKLRGEFSRRKQEGYHFVELSDVMAVIRRNSPVVTPTHQVKLGQSIRSPFAGVTRINPHIITPTLCAEFSVRIVENMTQQQIDSLITWIATLPRGYSMELDGVYETASTLLIFQSAYALFANIAGHPGVTFISDVTSQNRRQSLGQERHAGPSSILKDNVPFSGRSKP</sequence>
<gene>
    <name evidence="2" type="ORF">PMG11_08063</name>
</gene>
<proteinExistence type="predicted"/>
<evidence type="ECO:0000313" key="3">
    <source>
        <dbReference type="Proteomes" id="UP000042958"/>
    </source>
</evidence>
<keyword evidence="3" id="KW-1185">Reference proteome</keyword>
<dbReference type="EMBL" id="CDHK01000007">
    <property type="protein sequence ID" value="CEJ59438.1"/>
    <property type="molecule type" value="Genomic_DNA"/>
</dbReference>
<name>A0A0F7TRP6_PENBI</name>
<reference evidence="3" key="1">
    <citation type="journal article" date="2015" name="Genome Announc.">
        <title>Draft genome sequence of the fungus Penicillium brasilianum MG11.</title>
        <authorList>
            <person name="Horn F."/>
            <person name="Linde J."/>
            <person name="Mattern D.J."/>
            <person name="Walther G."/>
            <person name="Guthke R."/>
            <person name="Brakhage A.A."/>
            <person name="Valiante V."/>
        </authorList>
    </citation>
    <scope>NUCLEOTIDE SEQUENCE [LARGE SCALE GENOMIC DNA]</scope>
    <source>
        <strain evidence="3">MG11</strain>
    </source>
</reference>
<protein>
    <recommendedName>
        <fullName evidence="4">Caspase domain-containing protein</fullName>
    </recommendedName>
</protein>
<evidence type="ECO:0000313" key="2">
    <source>
        <dbReference type="EMBL" id="CEJ59438.1"/>
    </source>
</evidence>
<dbReference type="AlphaFoldDB" id="A0A0F7TRP6"/>
<dbReference type="Proteomes" id="UP000042958">
    <property type="component" value="Unassembled WGS sequence"/>
</dbReference>
<evidence type="ECO:0000256" key="1">
    <source>
        <dbReference type="SAM" id="MobiDB-lite"/>
    </source>
</evidence>
<dbReference type="OrthoDB" id="4760831at2759"/>